<dbReference type="GO" id="GO:0005886">
    <property type="term" value="C:plasma membrane"/>
    <property type="evidence" value="ECO:0007669"/>
    <property type="project" value="TreeGrafter"/>
</dbReference>
<dbReference type="GO" id="GO:0005227">
    <property type="term" value="F:calcium-activated cation channel activity"/>
    <property type="evidence" value="ECO:0007669"/>
    <property type="project" value="InterPro"/>
</dbReference>
<feature type="region of interest" description="Disordered" evidence="7">
    <location>
        <begin position="1083"/>
        <end position="1152"/>
    </location>
</feature>
<dbReference type="Pfam" id="PF14703">
    <property type="entry name" value="PHM7_cyt"/>
    <property type="match status" value="2"/>
</dbReference>
<feature type="domain" description="CSC1/OSCA1-like 7TM region" evidence="9">
    <location>
        <begin position="659"/>
        <end position="930"/>
    </location>
</feature>
<dbReference type="InterPro" id="IPR027815">
    <property type="entry name" value="CSC1/OSCA1-like_cyt"/>
</dbReference>
<dbReference type="HOGENOM" id="CLU_002458_2_0_1"/>
<feature type="domain" description="CSC1/OSCA1-like N-terminal transmembrane" evidence="11">
    <location>
        <begin position="27"/>
        <end position="188"/>
    </location>
</feature>
<dbReference type="InterPro" id="IPR045122">
    <property type="entry name" value="Csc1-like"/>
</dbReference>
<feature type="domain" description="CSC1/OSCA1-like cytosolic" evidence="12">
    <location>
        <begin position="212"/>
        <end position="285"/>
    </location>
</feature>
<evidence type="ECO:0000259" key="12">
    <source>
        <dbReference type="Pfam" id="PF14703"/>
    </source>
</evidence>
<evidence type="ECO:0000259" key="10">
    <source>
        <dbReference type="Pfam" id="PF12621"/>
    </source>
</evidence>
<organism evidence="13 14">
    <name type="scientific">Cladophialophora immunda</name>
    <dbReference type="NCBI Taxonomy" id="569365"/>
    <lineage>
        <taxon>Eukaryota</taxon>
        <taxon>Fungi</taxon>
        <taxon>Dikarya</taxon>
        <taxon>Ascomycota</taxon>
        <taxon>Pezizomycotina</taxon>
        <taxon>Eurotiomycetes</taxon>
        <taxon>Chaetothyriomycetidae</taxon>
        <taxon>Chaetothyriales</taxon>
        <taxon>Herpotrichiellaceae</taxon>
        <taxon>Cladophialophora</taxon>
    </lineage>
</organism>
<evidence type="ECO:0000313" key="14">
    <source>
        <dbReference type="Proteomes" id="UP000054466"/>
    </source>
</evidence>
<feature type="transmembrane region" description="Helical" evidence="8">
    <location>
        <begin position="652"/>
        <end position="676"/>
    </location>
</feature>
<feature type="transmembrane region" description="Helical" evidence="8">
    <location>
        <begin position="751"/>
        <end position="778"/>
    </location>
</feature>
<protein>
    <recommendedName>
        <fullName evidence="15">DUF221-domain-containing protein</fullName>
    </recommendedName>
</protein>
<keyword evidence="6 8" id="KW-0472">Membrane</keyword>
<dbReference type="AlphaFoldDB" id="A0A0D2B7W8"/>
<dbReference type="InterPro" id="IPR003864">
    <property type="entry name" value="CSC1/OSCA1-like_7TM"/>
</dbReference>
<evidence type="ECO:0000259" key="9">
    <source>
        <dbReference type="Pfam" id="PF02714"/>
    </source>
</evidence>
<feature type="transmembrane region" description="Helical" evidence="8">
    <location>
        <begin position="109"/>
        <end position="129"/>
    </location>
</feature>
<dbReference type="Proteomes" id="UP000054466">
    <property type="component" value="Unassembled WGS sequence"/>
</dbReference>
<dbReference type="Pfam" id="PF13967">
    <property type="entry name" value="RSN1_TM"/>
    <property type="match status" value="1"/>
</dbReference>
<feature type="domain" description="10TM putative phosphate transporter extracellular tail" evidence="10">
    <location>
        <begin position="1194"/>
        <end position="1266"/>
    </location>
</feature>
<evidence type="ECO:0000259" key="11">
    <source>
        <dbReference type="Pfam" id="PF13967"/>
    </source>
</evidence>
<keyword evidence="5 8" id="KW-1133">Transmembrane helix</keyword>
<dbReference type="InterPro" id="IPR032880">
    <property type="entry name" value="CSC1/OSCA1-like_N"/>
</dbReference>
<evidence type="ECO:0000256" key="8">
    <source>
        <dbReference type="SAM" id="Phobius"/>
    </source>
</evidence>
<evidence type="ECO:0000313" key="13">
    <source>
        <dbReference type="EMBL" id="KIW33717.1"/>
    </source>
</evidence>
<dbReference type="Pfam" id="PF02714">
    <property type="entry name" value="RSN1_7TM"/>
    <property type="match status" value="1"/>
</dbReference>
<feature type="transmembrane region" description="Helical" evidence="8">
    <location>
        <begin position="945"/>
        <end position="963"/>
    </location>
</feature>
<dbReference type="VEuPathDB" id="FungiDB:PV07_00545"/>
<evidence type="ECO:0000256" key="6">
    <source>
        <dbReference type="ARBA" id="ARBA00023136"/>
    </source>
</evidence>
<feature type="region of interest" description="Disordered" evidence="7">
    <location>
        <begin position="338"/>
        <end position="367"/>
    </location>
</feature>
<dbReference type="PANTHER" id="PTHR13018:SF20">
    <property type="entry name" value="SPORULATION-SPECIFIC PROTEIN 75"/>
    <property type="match status" value="1"/>
</dbReference>
<evidence type="ECO:0000256" key="7">
    <source>
        <dbReference type="SAM" id="MobiDB-lite"/>
    </source>
</evidence>
<name>A0A0D2B7W8_9EURO</name>
<dbReference type="InterPro" id="IPR022257">
    <property type="entry name" value="PHM7_ext"/>
</dbReference>
<feature type="transmembrane region" description="Helical" evidence="8">
    <location>
        <begin position="911"/>
        <end position="933"/>
    </location>
</feature>
<feature type="transmembrane region" description="Helical" evidence="8">
    <location>
        <begin position="798"/>
        <end position="827"/>
    </location>
</feature>
<feature type="region of interest" description="Disordered" evidence="7">
    <location>
        <begin position="392"/>
        <end position="499"/>
    </location>
</feature>
<evidence type="ECO:0000256" key="5">
    <source>
        <dbReference type="ARBA" id="ARBA00022989"/>
    </source>
</evidence>
<evidence type="ECO:0000256" key="3">
    <source>
        <dbReference type="ARBA" id="ARBA00022448"/>
    </source>
</evidence>
<keyword evidence="14" id="KW-1185">Reference proteome</keyword>
<proteinExistence type="inferred from homology"/>
<feature type="compositionally biased region" description="Basic and acidic residues" evidence="7">
    <location>
        <begin position="412"/>
        <end position="423"/>
    </location>
</feature>
<feature type="compositionally biased region" description="Acidic residues" evidence="7">
    <location>
        <begin position="348"/>
        <end position="357"/>
    </location>
</feature>
<gene>
    <name evidence="13" type="ORF">PV07_00545</name>
</gene>
<dbReference type="OrthoDB" id="1076608at2759"/>
<accession>A0A0D2B7W8</accession>
<dbReference type="RefSeq" id="XP_016253933.1">
    <property type="nucleotide sequence ID" value="XM_016387005.1"/>
</dbReference>
<keyword evidence="3" id="KW-0813">Transport</keyword>
<dbReference type="Pfam" id="PF12621">
    <property type="entry name" value="PHM7_ext"/>
    <property type="match status" value="1"/>
</dbReference>
<feature type="compositionally biased region" description="Basic and acidic residues" evidence="7">
    <location>
        <begin position="463"/>
        <end position="476"/>
    </location>
</feature>
<evidence type="ECO:0000256" key="4">
    <source>
        <dbReference type="ARBA" id="ARBA00022692"/>
    </source>
</evidence>
<evidence type="ECO:0000256" key="2">
    <source>
        <dbReference type="ARBA" id="ARBA00007779"/>
    </source>
</evidence>
<feature type="transmembrane region" description="Helical" evidence="8">
    <location>
        <begin position="873"/>
        <end position="891"/>
    </location>
</feature>
<feature type="region of interest" description="Disordered" evidence="7">
    <location>
        <begin position="309"/>
        <end position="328"/>
    </location>
</feature>
<feature type="compositionally biased region" description="Basic and acidic residues" evidence="7">
    <location>
        <begin position="1016"/>
        <end position="1044"/>
    </location>
</feature>
<feature type="transmembrane region" description="Helical" evidence="8">
    <location>
        <begin position="27"/>
        <end position="48"/>
    </location>
</feature>
<dbReference type="PANTHER" id="PTHR13018">
    <property type="entry name" value="PROBABLE MEMBRANE PROTEIN DUF221-RELATED"/>
    <property type="match status" value="1"/>
</dbReference>
<comment type="subcellular location">
    <subcellularLocation>
        <location evidence="1">Membrane</location>
        <topology evidence="1">Multi-pass membrane protein</topology>
    </subcellularLocation>
</comment>
<evidence type="ECO:0000256" key="1">
    <source>
        <dbReference type="ARBA" id="ARBA00004141"/>
    </source>
</evidence>
<comment type="similarity">
    <text evidence="2">Belongs to the CSC1 (TC 1.A.17) family.</text>
</comment>
<feature type="transmembrane region" description="Helical" evidence="8">
    <location>
        <begin position="168"/>
        <end position="186"/>
    </location>
</feature>
<feature type="region of interest" description="Disordered" evidence="7">
    <location>
        <begin position="1016"/>
        <end position="1060"/>
    </location>
</feature>
<reference evidence="13 14" key="1">
    <citation type="submission" date="2015-01" db="EMBL/GenBank/DDBJ databases">
        <title>The Genome Sequence of Cladophialophora immunda CBS83496.</title>
        <authorList>
            <consortium name="The Broad Institute Genomics Platform"/>
            <person name="Cuomo C."/>
            <person name="de Hoog S."/>
            <person name="Gorbushina A."/>
            <person name="Stielow B."/>
            <person name="Teixiera M."/>
            <person name="Abouelleil A."/>
            <person name="Chapman S.B."/>
            <person name="Priest M."/>
            <person name="Young S.K."/>
            <person name="Wortman J."/>
            <person name="Nusbaum C."/>
            <person name="Birren B."/>
        </authorList>
    </citation>
    <scope>NUCLEOTIDE SEQUENCE [LARGE SCALE GENOMIC DNA]</scope>
    <source>
        <strain evidence="13 14">CBS 83496</strain>
    </source>
</reference>
<keyword evidence="4 8" id="KW-0812">Transmembrane</keyword>
<dbReference type="GeneID" id="27339739"/>
<feature type="domain" description="CSC1/OSCA1-like cytosolic" evidence="12">
    <location>
        <begin position="562"/>
        <end position="644"/>
    </location>
</feature>
<sequence length="1275" mass="143951">MSLNDTLNLGGNTTAAEQKNGQSAGQFAASLVTAIAVFGIQIGLFLVIKDRFARIYQPRTYLVPERERTNPSPPGWWKWIKPVASTSNSEFVQKCGLDAYFFLRYLRTLLKIFVPAALVILPVLIPLNLVDGRGAQFALGKNENSSNVTGLDQLAWGNVAPNHTGRYWAHWLLALGLIVWICYVSFDELRNYIRMRQAYLTSPQHRLRASATTVLVSSIPQKWCTVEALDGLYDVFPGGLRNIWINRNFDELSDKIKRRDKLAKTLEEAETELIKKCFKKHEENVAKAEKEAGKKLTKEEKKLRATIRNEAGDRAAHGHGTTTGNPHQIEHNLHDVIHGHQTGSPSESSDDEEEETSEPQRDRFNIPIIGGGISAVTHGLDKVGKGLLGGIRGVNKGVNDTLDTTNGFVATDAERKEMGRSSHDEDDDESASPATPKNRKAFGQPRTTGAKDASAKNASSLGDRGRSMEKSPRDPHPPQSPISQGSTMGGEKARPEKQLTKFEKFKKTLGLGSDEKEPVDYPSAFEWNFEHDPDDAVWRRYLSEKDRETMRLPIFGWQWMPSLPLMGEKVDTIRYCRKEVARLNVEIEDDQAHPERFPLMNSAFVQFNHQVAAHMACQAVSHHLPKQMAPRLVEIDPNDVIWDNMSIPWWSAYIRTGGVVAIVVGMIILWAIPIAFTSALSQLDTAAKTWTWLHWVLKIPAWIRSVLQGVLPATLLGLLLFLLPLILRFLVRCQGTPSGMLVELSVQRYYFCFLFVQLFLVVSIASALTQFFALFTSVDGWTNVPSLLGTNIPKASNYFFSYMLLQALSVSAGALLQVGSLIGWFILAPLFDNTARAKFARQTQLQNIQWGTFFPVYTNLACIGLIYSVISPLILLFNIVTFSLFWFVYRYNTLYVNRFTRDTGGLLYPNAINFTFVGVYVMEVALIGMFFLVRDQHGNVACTGQAIGMIVVLILTAGYQLLLNNAFSPLFRYLPITLEDDAVRRDEEFARAMQKKHGLIENENENEDLEDQLERNERQSMEEDRQQHDIELQDIEKDRQDRLGRQRSQKLPDLEPYEFQNPEIAMNLDQDSRGIRMMKAAAQKTADRTKGLVPRTISQRGQRKSWADRDNARNRRASNFGEWESPSRSRSLSQSGGALKHQKHHLQQPKDVFDKLNNFNPVTGTEKDVEAQRAARNQLADALFGGVNDELEDLTPEERDKLVQRAFQHSALRARRPVIWIPRDELGVSDDEVHRMGRFSSHLWVSNVRQGLDSKGRCVYSGAPPDFSEVDVIQL</sequence>
<evidence type="ECO:0008006" key="15">
    <source>
        <dbReference type="Google" id="ProtNLM"/>
    </source>
</evidence>
<dbReference type="EMBL" id="KN847040">
    <property type="protein sequence ID" value="KIW33717.1"/>
    <property type="molecule type" value="Genomic_DNA"/>
</dbReference>
<feature type="compositionally biased region" description="Low complexity" evidence="7">
    <location>
        <begin position="1126"/>
        <end position="1135"/>
    </location>
</feature>
<feature type="transmembrane region" description="Helical" evidence="8">
    <location>
        <begin position="710"/>
        <end position="731"/>
    </location>
</feature>